<reference evidence="1" key="1">
    <citation type="submission" date="2021-06" db="EMBL/GenBank/DDBJ databases">
        <authorList>
            <person name="Kallberg Y."/>
            <person name="Tangrot J."/>
            <person name="Rosling A."/>
        </authorList>
    </citation>
    <scope>NUCLEOTIDE SEQUENCE</scope>
    <source>
        <strain evidence="1">IN212</strain>
    </source>
</reference>
<protein>
    <submittedName>
        <fullName evidence="1">9619_t:CDS:1</fullName>
    </submittedName>
</protein>
<accession>A0A9N9JFA3</accession>
<dbReference type="OrthoDB" id="2442829at2759"/>
<proteinExistence type="predicted"/>
<evidence type="ECO:0000313" key="2">
    <source>
        <dbReference type="Proteomes" id="UP000789396"/>
    </source>
</evidence>
<sequence>EFVQDIRDVLERLDSTERSRVLEETFNNYGNYLVTSATAGGVITIKNWSEIDDASRSRLKIYLQWSIEYAKGISLKNFEDAFIDDLNLDINSKKVQNAGELYRWIKDLYNYEGLQIISYEKFMPTYQLLPEDLIQKTLEYSNIQHIDESEFISRTHSQYDKKSVLEWLTSSDLPLMLHICDWIQDNSLHYGTILQRSKLGRAKKAAFRFLREPKITQINKITIILTQPKTRQEAYLLENGIILKEEDGLELDKIPFTEHSLIPDIPLENFKNSKKQFSNAIYCQIIFHTIKISFDLSDIKYSPEFLNAVDSALQEQNEPSKYETLCKLFGEDYGHLLPKTLTLGGVLSKKYISNNYPADIPTQQLDIKDDDPDVHQKIENLLEIWNKEFKDVNTSFFLNNEGDLIYRNNIGDWVKTLAAEPKSWNIVSLEDWMQIYKVLENK</sequence>
<dbReference type="EMBL" id="CAJVPZ010049445">
    <property type="protein sequence ID" value="CAG8775891.1"/>
    <property type="molecule type" value="Genomic_DNA"/>
</dbReference>
<comment type="caution">
    <text evidence="1">The sequence shown here is derived from an EMBL/GenBank/DDBJ whole genome shotgun (WGS) entry which is preliminary data.</text>
</comment>
<organism evidence="1 2">
    <name type="scientific">Racocetra fulgida</name>
    <dbReference type="NCBI Taxonomy" id="60492"/>
    <lineage>
        <taxon>Eukaryota</taxon>
        <taxon>Fungi</taxon>
        <taxon>Fungi incertae sedis</taxon>
        <taxon>Mucoromycota</taxon>
        <taxon>Glomeromycotina</taxon>
        <taxon>Glomeromycetes</taxon>
        <taxon>Diversisporales</taxon>
        <taxon>Gigasporaceae</taxon>
        <taxon>Racocetra</taxon>
    </lineage>
</organism>
<gene>
    <name evidence="1" type="ORF">RFULGI_LOCUS15428</name>
</gene>
<keyword evidence="2" id="KW-1185">Reference proteome</keyword>
<dbReference type="Proteomes" id="UP000789396">
    <property type="component" value="Unassembled WGS sequence"/>
</dbReference>
<feature type="non-terminal residue" evidence="1">
    <location>
        <position position="1"/>
    </location>
</feature>
<evidence type="ECO:0000313" key="1">
    <source>
        <dbReference type="EMBL" id="CAG8775891.1"/>
    </source>
</evidence>
<feature type="non-terminal residue" evidence="1">
    <location>
        <position position="442"/>
    </location>
</feature>
<dbReference type="AlphaFoldDB" id="A0A9N9JFA3"/>
<name>A0A9N9JFA3_9GLOM</name>